<evidence type="ECO:0000313" key="3">
    <source>
        <dbReference type="Proteomes" id="UP000807716"/>
    </source>
</evidence>
<feature type="compositionally biased region" description="Polar residues" evidence="1">
    <location>
        <begin position="1"/>
        <end position="23"/>
    </location>
</feature>
<keyword evidence="3" id="KW-1185">Reference proteome</keyword>
<evidence type="ECO:0000256" key="1">
    <source>
        <dbReference type="SAM" id="MobiDB-lite"/>
    </source>
</evidence>
<dbReference type="PANTHER" id="PTHR34365:SF7">
    <property type="entry name" value="GLYCINE-RICH DOMAIN-CONTAINING PROTEIN 1"/>
    <property type="match status" value="1"/>
</dbReference>
<accession>A0A9P6PQ79</accession>
<sequence>MVARATSNPEHTNSTTMSFTAPTTPAPANFYRSSAGGPSGGTGTRNSLASSSSPGGGGNVGTAGRVKRENNRCRLEEWVTPTTLFAHLRLLRCLQSLVIVDDEDLDFLYLIRSEERYLMYLDMLQQHQPAPANVPLPPIDVALMWTVHMLSPFRYHEDLLRNYSPHMLNYAFPLLRYVDAIDIEAPTTEDEAFAASKELWRTTYPTEPFDLDKHDTSRMFEIQCLWCGSLNIMDSPTFIKFRIDGMTIDCAGCGSTCSLETLSAKRLWEGVEAYRGDSSQLLAGSLLSLWSGAPDPVTAQREHHHLFFHPRIQFALDQASVSMHCTWPKVIRAFQDLGPDQYYGIRSTTLTRVMSSYMGLIEDRLSMDLVAGALRQRDFQKAMMESGGQAWTQAQVLDRSLQRYKKFLLLTRAEGKHGLRQGLVPTLDIGMLFFSDTNT</sequence>
<dbReference type="OrthoDB" id="2684236at2759"/>
<dbReference type="Pfam" id="PF07173">
    <property type="entry name" value="GRDP-like"/>
    <property type="match status" value="2"/>
</dbReference>
<dbReference type="InterPro" id="IPR009836">
    <property type="entry name" value="GRDP-like"/>
</dbReference>
<dbReference type="PANTHER" id="PTHR34365">
    <property type="entry name" value="ENOLASE (DUF1399)"/>
    <property type="match status" value="1"/>
</dbReference>
<reference evidence="2" key="1">
    <citation type="journal article" date="2020" name="Fungal Divers.">
        <title>Resolving the Mortierellaceae phylogeny through synthesis of multi-gene phylogenetics and phylogenomics.</title>
        <authorList>
            <person name="Vandepol N."/>
            <person name="Liber J."/>
            <person name="Desiro A."/>
            <person name="Na H."/>
            <person name="Kennedy M."/>
            <person name="Barry K."/>
            <person name="Grigoriev I.V."/>
            <person name="Miller A.N."/>
            <person name="O'Donnell K."/>
            <person name="Stajich J.E."/>
            <person name="Bonito G."/>
        </authorList>
    </citation>
    <scope>NUCLEOTIDE SEQUENCE</scope>
    <source>
        <strain evidence="2">BC1065</strain>
    </source>
</reference>
<dbReference type="EMBL" id="JAAAJB010000939">
    <property type="protein sequence ID" value="KAG0249788.1"/>
    <property type="molecule type" value="Genomic_DNA"/>
</dbReference>
<gene>
    <name evidence="2" type="ORF">DFQ27_009777</name>
</gene>
<feature type="region of interest" description="Disordered" evidence="1">
    <location>
        <begin position="1"/>
        <end position="65"/>
    </location>
</feature>
<organism evidence="2 3">
    <name type="scientific">Actinomortierella ambigua</name>
    <dbReference type="NCBI Taxonomy" id="1343610"/>
    <lineage>
        <taxon>Eukaryota</taxon>
        <taxon>Fungi</taxon>
        <taxon>Fungi incertae sedis</taxon>
        <taxon>Mucoromycota</taxon>
        <taxon>Mortierellomycotina</taxon>
        <taxon>Mortierellomycetes</taxon>
        <taxon>Mortierellales</taxon>
        <taxon>Mortierellaceae</taxon>
        <taxon>Actinomortierella</taxon>
    </lineage>
</organism>
<evidence type="ECO:0000313" key="2">
    <source>
        <dbReference type="EMBL" id="KAG0249788.1"/>
    </source>
</evidence>
<name>A0A9P6PQ79_9FUNG</name>
<dbReference type="Proteomes" id="UP000807716">
    <property type="component" value="Unassembled WGS sequence"/>
</dbReference>
<proteinExistence type="predicted"/>
<dbReference type="AlphaFoldDB" id="A0A9P6PQ79"/>
<comment type="caution">
    <text evidence="2">The sequence shown here is derived from an EMBL/GenBank/DDBJ whole genome shotgun (WGS) entry which is preliminary data.</text>
</comment>
<protein>
    <submittedName>
        <fullName evidence="2">Uncharacterized protein</fullName>
    </submittedName>
</protein>